<reference evidence="3 4" key="1">
    <citation type="submission" date="2018-08" db="EMBL/GenBank/DDBJ databases">
        <title>Bacillus jemisoniae sp. nov., Bacillus chryseoplanitiae sp. nov., Bacillus resnikiae sp. nov., and Bacillus frankliniae sp. nov., isolated from Viking spacecraft and associated surfaces.</title>
        <authorList>
            <person name="Seuylemezian A."/>
            <person name="Vaishampayan P."/>
        </authorList>
    </citation>
    <scope>NUCLEOTIDE SEQUENCE [LARGE SCALE GENOMIC DNA]</scope>
    <source>
        <strain evidence="3 4">JJ-247</strain>
    </source>
</reference>
<proteinExistence type="inferred from homology"/>
<dbReference type="Gene3D" id="3.20.20.70">
    <property type="entry name" value="Aldolase class I"/>
    <property type="match status" value="1"/>
</dbReference>
<name>A0A398AXC2_9BACI</name>
<dbReference type="Proteomes" id="UP000265816">
    <property type="component" value="Unassembled WGS sequence"/>
</dbReference>
<keyword evidence="2" id="KW-0456">Lyase</keyword>
<dbReference type="OrthoDB" id="106309at2"/>
<dbReference type="EMBL" id="QWVT01000039">
    <property type="protein sequence ID" value="RID82309.1"/>
    <property type="molecule type" value="Genomic_DNA"/>
</dbReference>
<dbReference type="InterPro" id="IPR050552">
    <property type="entry name" value="LacD_aldolase"/>
</dbReference>
<dbReference type="PANTHER" id="PTHR39340">
    <property type="entry name" value="SULFOFRUCTOSEPHOSPHATE ALDOLASE"/>
    <property type="match status" value="1"/>
</dbReference>
<dbReference type="InterPro" id="IPR013785">
    <property type="entry name" value="Aldolase_TIM"/>
</dbReference>
<dbReference type="AlphaFoldDB" id="A0A398AXC2"/>
<dbReference type="Pfam" id="PF01791">
    <property type="entry name" value="DeoC"/>
    <property type="match status" value="1"/>
</dbReference>
<keyword evidence="4" id="KW-1185">Reference proteome</keyword>
<organism evidence="3 4">
    <name type="scientific">Mesobacillus zeae</name>
    <dbReference type="NCBI Taxonomy" id="1917180"/>
    <lineage>
        <taxon>Bacteria</taxon>
        <taxon>Bacillati</taxon>
        <taxon>Bacillota</taxon>
        <taxon>Bacilli</taxon>
        <taxon>Bacillales</taxon>
        <taxon>Bacillaceae</taxon>
        <taxon>Mesobacillus</taxon>
    </lineage>
</organism>
<gene>
    <name evidence="3" type="ORF">D1970_19235</name>
</gene>
<protein>
    <submittedName>
        <fullName evidence="3">Uncharacterized protein</fullName>
    </submittedName>
</protein>
<sequence length="97" mass="11218">MCWILFIYRRIRVNTILLIKFYFKATKEKSADGIKVLLYYGVDQSVEINDQKKAFIERVGSECLGEGLPFFLEILTSDEKVEDTKSIDFAKVKPESS</sequence>
<dbReference type="InterPro" id="IPR002915">
    <property type="entry name" value="DeoC/FbaB/LacD_aldolase"/>
</dbReference>
<dbReference type="GO" id="GO:1902777">
    <property type="term" value="P:6-sulfoquinovose(1-) catabolic process"/>
    <property type="evidence" value="ECO:0007669"/>
    <property type="project" value="TreeGrafter"/>
</dbReference>
<evidence type="ECO:0000313" key="4">
    <source>
        <dbReference type="Proteomes" id="UP000265816"/>
    </source>
</evidence>
<dbReference type="PANTHER" id="PTHR39340:SF1">
    <property type="entry name" value="SULFOFRUCTOSEPHOSPHATE ALDOLASE"/>
    <property type="match status" value="1"/>
</dbReference>
<comment type="similarity">
    <text evidence="1">Belongs to the aldolase LacD family.</text>
</comment>
<evidence type="ECO:0000313" key="3">
    <source>
        <dbReference type="EMBL" id="RID82309.1"/>
    </source>
</evidence>
<evidence type="ECO:0000256" key="1">
    <source>
        <dbReference type="ARBA" id="ARBA00008679"/>
    </source>
</evidence>
<evidence type="ECO:0000256" key="2">
    <source>
        <dbReference type="ARBA" id="ARBA00023239"/>
    </source>
</evidence>
<dbReference type="GO" id="GO:0061595">
    <property type="term" value="F:6-deoxy-6-sulfofructose-1-phosphate aldolase activity"/>
    <property type="evidence" value="ECO:0007669"/>
    <property type="project" value="TreeGrafter"/>
</dbReference>
<dbReference type="SUPFAM" id="SSF51569">
    <property type="entry name" value="Aldolase"/>
    <property type="match status" value="1"/>
</dbReference>
<accession>A0A398AXC2</accession>
<comment type="caution">
    <text evidence="3">The sequence shown here is derived from an EMBL/GenBank/DDBJ whole genome shotgun (WGS) entry which is preliminary data.</text>
</comment>